<accession>A0A4R5VCR1</accession>
<dbReference type="RefSeq" id="WP_133359266.1">
    <property type="nucleotide sequence ID" value="NZ_SMUV01000060.1"/>
</dbReference>
<reference evidence="2 3" key="1">
    <citation type="submission" date="2019-03" db="EMBL/GenBank/DDBJ databases">
        <title>Ruegeria lutea sp. nov., a novel strain, isolated from marine sediment, the Masan Bay, South Korea.</title>
        <authorList>
            <person name="Kim J."/>
            <person name="Kim D.-Y."/>
            <person name="Lee S.-S."/>
        </authorList>
    </citation>
    <scope>NUCLEOTIDE SEQUENCE [LARGE SCALE GENOMIC DNA]</scope>
    <source>
        <strain evidence="2 3">318-1</strain>
    </source>
</reference>
<comment type="caution">
    <text evidence="2">The sequence shown here is derived from an EMBL/GenBank/DDBJ whole genome shotgun (WGS) entry which is preliminary data.</text>
</comment>
<sequence>MVLFLAALTVGLFLAFNIMFVLFNLGYPGFLFAALLPAVALGGYVVWRWARGDNGIVAVVPGLLVMYVIMGLSIVAVTSLY</sequence>
<feature type="transmembrane region" description="Helical" evidence="1">
    <location>
        <begin position="59"/>
        <end position="80"/>
    </location>
</feature>
<name>A0A4R5VCR1_9RHOB</name>
<protein>
    <submittedName>
        <fullName evidence="2">Uncharacterized protein</fullName>
    </submittedName>
</protein>
<dbReference type="Proteomes" id="UP000295301">
    <property type="component" value="Unassembled WGS sequence"/>
</dbReference>
<keyword evidence="1" id="KW-1133">Transmembrane helix</keyword>
<feature type="transmembrane region" description="Helical" evidence="1">
    <location>
        <begin position="27"/>
        <end position="47"/>
    </location>
</feature>
<proteinExistence type="predicted"/>
<evidence type="ECO:0000256" key="1">
    <source>
        <dbReference type="SAM" id="Phobius"/>
    </source>
</evidence>
<organism evidence="2 3">
    <name type="scientific">Antarcticimicrobium luteum</name>
    <dbReference type="NCBI Taxonomy" id="2547397"/>
    <lineage>
        <taxon>Bacteria</taxon>
        <taxon>Pseudomonadati</taxon>
        <taxon>Pseudomonadota</taxon>
        <taxon>Alphaproteobacteria</taxon>
        <taxon>Rhodobacterales</taxon>
        <taxon>Paracoccaceae</taxon>
        <taxon>Antarcticimicrobium</taxon>
    </lineage>
</organism>
<gene>
    <name evidence="2" type="ORF">E1832_08260</name>
</gene>
<keyword evidence="1" id="KW-0472">Membrane</keyword>
<keyword evidence="3" id="KW-1185">Reference proteome</keyword>
<keyword evidence="1" id="KW-0812">Transmembrane</keyword>
<dbReference type="AlphaFoldDB" id="A0A4R5VCR1"/>
<evidence type="ECO:0000313" key="3">
    <source>
        <dbReference type="Proteomes" id="UP000295301"/>
    </source>
</evidence>
<evidence type="ECO:0000313" key="2">
    <source>
        <dbReference type="EMBL" id="TDK49864.1"/>
    </source>
</evidence>
<dbReference type="EMBL" id="SMUV01000060">
    <property type="protein sequence ID" value="TDK49864.1"/>
    <property type="molecule type" value="Genomic_DNA"/>
</dbReference>